<dbReference type="RefSeq" id="WP_124231145.1">
    <property type="nucleotide sequence ID" value="NZ_CATNZC010000001.1"/>
</dbReference>
<dbReference type="GO" id="GO:0003677">
    <property type="term" value="F:DNA binding"/>
    <property type="evidence" value="ECO:0007669"/>
    <property type="project" value="UniProtKB-KW"/>
</dbReference>
<dbReference type="PROSITE" id="PS50943">
    <property type="entry name" value="HTH_CROC1"/>
    <property type="match status" value="1"/>
</dbReference>
<dbReference type="InterPro" id="IPR001387">
    <property type="entry name" value="Cro/C1-type_HTH"/>
</dbReference>
<reference evidence="2 3" key="1">
    <citation type="submission" date="2018-11" db="EMBL/GenBank/DDBJ databases">
        <title>Draft genome sequences of potential pathogenic Clostridium perfringens from environmental surface water in the North West Province, South Africa.</title>
        <authorList>
            <person name="Fourie J.C.J."/>
            <person name="Sanko T.J."/>
            <person name="Bezuidenhout C."/>
            <person name="Mienie C."/>
            <person name="Adeleke R."/>
        </authorList>
    </citation>
    <scope>NUCLEOTIDE SEQUENCE [LARGE SCALE GENOMIC DNA]</scope>
    <source>
        <strain evidence="2 3">SC4-C13</strain>
    </source>
</reference>
<evidence type="ECO:0000313" key="3">
    <source>
        <dbReference type="Proteomes" id="UP000273641"/>
    </source>
</evidence>
<dbReference type="InterPro" id="IPR010982">
    <property type="entry name" value="Lambda_DNA-bd_dom_sf"/>
</dbReference>
<dbReference type="SUPFAM" id="SSF47413">
    <property type="entry name" value="lambda repressor-like DNA-binding domains"/>
    <property type="match status" value="1"/>
</dbReference>
<dbReference type="EMBL" id="RQNR01000062">
    <property type="protein sequence ID" value="RQN21812.1"/>
    <property type="molecule type" value="Genomic_DNA"/>
</dbReference>
<dbReference type="Gene3D" id="1.10.260.40">
    <property type="entry name" value="lambda repressor-like DNA-binding domains"/>
    <property type="match status" value="1"/>
</dbReference>
<dbReference type="Proteomes" id="UP000273641">
    <property type="component" value="Unassembled WGS sequence"/>
</dbReference>
<protein>
    <submittedName>
        <fullName evidence="2">XRE family transcriptional regulator</fullName>
    </submittedName>
</protein>
<dbReference type="CDD" id="cd00093">
    <property type="entry name" value="HTH_XRE"/>
    <property type="match status" value="1"/>
</dbReference>
<dbReference type="PANTHER" id="PTHR46558">
    <property type="entry name" value="TRACRIPTIONAL REGULATORY PROTEIN-RELATED-RELATED"/>
    <property type="match status" value="1"/>
</dbReference>
<evidence type="ECO:0000313" key="2">
    <source>
        <dbReference type="EMBL" id="RQN21812.1"/>
    </source>
</evidence>
<gene>
    <name evidence="2" type="ORF">EHZ11_15960</name>
</gene>
<dbReference type="PANTHER" id="PTHR46558:SF11">
    <property type="entry name" value="HTH-TYPE TRANSCRIPTIONAL REGULATOR XRE"/>
    <property type="match status" value="1"/>
</dbReference>
<dbReference type="Pfam" id="PF01381">
    <property type="entry name" value="HTH_3"/>
    <property type="match status" value="1"/>
</dbReference>
<keyword evidence="1" id="KW-0238">DNA-binding</keyword>
<organism evidence="2 3">
    <name type="scientific">Clostridium perfringens</name>
    <dbReference type="NCBI Taxonomy" id="1502"/>
    <lineage>
        <taxon>Bacteria</taxon>
        <taxon>Bacillati</taxon>
        <taxon>Bacillota</taxon>
        <taxon>Clostridia</taxon>
        <taxon>Eubacteriales</taxon>
        <taxon>Clostridiaceae</taxon>
        <taxon>Clostridium</taxon>
    </lineage>
</organism>
<proteinExistence type="predicted"/>
<evidence type="ECO:0000256" key="1">
    <source>
        <dbReference type="ARBA" id="ARBA00023125"/>
    </source>
</evidence>
<sequence>MNTFGDRLRQLRINKELTQEELANQFGLHKTRISQYELNKRQADDELKKKFAEYFDVSVDYLIGNTEIKESADKLLKYKSVTIALHNKNGIDDELPDEAKKEIKDFIEYIKHKYKK</sequence>
<dbReference type="AlphaFoldDB" id="A0AAE8FPI8"/>
<accession>A0AAE8FPI8</accession>
<dbReference type="SMART" id="SM00530">
    <property type="entry name" value="HTH_XRE"/>
    <property type="match status" value="1"/>
</dbReference>
<name>A0AAE8FPI8_CLOPF</name>
<comment type="caution">
    <text evidence="2">The sequence shown here is derived from an EMBL/GenBank/DDBJ whole genome shotgun (WGS) entry which is preliminary data.</text>
</comment>